<comment type="caution">
    <text evidence="1">The sequence shown here is derived from an EMBL/GenBank/DDBJ whole genome shotgun (WGS) entry which is preliminary data.</text>
</comment>
<evidence type="ECO:0000313" key="1">
    <source>
        <dbReference type="EMBL" id="KAK0145905.1"/>
    </source>
</evidence>
<dbReference type="Proteomes" id="UP001174136">
    <property type="component" value="Unassembled WGS sequence"/>
</dbReference>
<proteinExistence type="predicted"/>
<gene>
    <name evidence="1" type="ORF">N1851_015166</name>
</gene>
<organism evidence="1 2">
    <name type="scientific">Merluccius polli</name>
    <name type="common">Benguela hake</name>
    <name type="synonym">Merluccius cadenati</name>
    <dbReference type="NCBI Taxonomy" id="89951"/>
    <lineage>
        <taxon>Eukaryota</taxon>
        <taxon>Metazoa</taxon>
        <taxon>Chordata</taxon>
        <taxon>Craniata</taxon>
        <taxon>Vertebrata</taxon>
        <taxon>Euteleostomi</taxon>
        <taxon>Actinopterygii</taxon>
        <taxon>Neopterygii</taxon>
        <taxon>Teleostei</taxon>
        <taxon>Neoteleostei</taxon>
        <taxon>Acanthomorphata</taxon>
        <taxon>Zeiogadaria</taxon>
        <taxon>Gadariae</taxon>
        <taxon>Gadiformes</taxon>
        <taxon>Gadoidei</taxon>
        <taxon>Merlucciidae</taxon>
        <taxon>Merluccius</taxon>
    </lineage>
</organism>
<dbReference type="EMBL" id="JAOPHQ010002688">
    <property type="protein sequence ID" value="KAK0145905.1"/>
    <property type="molecule type" value="Genomic_DNA"/>
</dbReference>
<protein>
    <submittedName>
        <fullName evidence="1">Uncharacterized protein</fullName>
    </submittedName>
</protein>
<keyword evidence="2" id="KW-1185">Reference proteome</keyword>
<accession>A0AA47MTJ0</accession>
<dbReference type="AlphaFoldDB" id="A0AA47MTJ0"/>
<evidence type="ECO:0000313" key="2">
    <source>
        <dbReference type="Proteomes" id="UP001174136"/>
    </source>
</evidence>
<name>A0AA47MTJ0_MERPO</name>
<reference evidence="1" key="1">
    <citation type="journal article" date="2023" name="Front. Mar. Sci.">
        <title>A new Merluccius polli reference genome to investigate the effects of global change in West African waters.</title>
        <authorList>
            <person name="Mateo J.L."/>
            <person name="Blanco-Fernandez C."/>
            <person name="Garcia-Vazquez E."/>
            <person name="Machado-Schiaffino G."/>
        </authorList>
    </citation>
    <scope>NUCLEOTIDE SEQUENCE</scope>
    <source>
        <strain evidence="1">C29</strain>
        <tissue evidence="1">Fin</tissue>
    </source>
</reference>
<sequence length="74" mass="8516">MPKETRSHLLTDVQQMFRSKRIISHMGLWNRAAAPPCSLRRRSFSAWSCCTKSHNYGAFHWPWLAQGKVSIGSL</sequence>